<name>A0ABQ0AAG0_9GAMM</name>
<protein>
    <submittedName>
        <fullName evidence="2">T6SS amidase immunity protein Tai4 family protein</fullName>
    </submittedName>
</protein>
<dbReference type="Proteomes" id="UP001465153">
    <property type="component" value="Unassembled WGS sequence"/>
</dbReference>
<keyword evidence="1" id="KW-0732">Signal</keyword>
<dbReference type="Gene3D" id="1.20.120.1620">
    <property type="match status" value="1"/>
</dbReference>
<dbReference type="InterPro" id="IPR038314">
    <property type="entry name" value="T6SS_sf"/>
</dbReference>
<evidence type="ECO:0000313" key="2">
    <source>
        <dbReference type="EMBL" id="GAA6168640.1"/>
    </source>
</evidence>
<accession>A0ABQ0AAG0</accession>
<dbReference type="RefSeq" id="WP_353303372.1">
    <property type="nucleotide sequence ID" value="NZ_BAABWN010000007.1"/>
</dbReference>
<dbReference type="Pfam" id="PF16695">
    <property type="entry name" value="Tai4"/>
    <property type="match status" value="1"/>
</dbReference>
<feature type="signal peptide" evidence="1">
    <location>
        <begin position="1"/>
        <end position="23"/>
    </location>
</feature>
<evidence type="ECO:0000256" key="1">
    <source>
        <dbReference type="SAM" id="SignalP"/>
    </source>
</evidence>
<reference evidence="2 3" key="1">
    <citation type="submission" date="2024-04" db="EMBL/GenBank/DDBJ databases">
        <title>Draft genome sequence of Sessilibacter corallicola NBRC 116591.</title>
        <authorList>
            <person name="Miyakawa T."/>
            <person name="Kusuya Y."/>
            <person name="Miura T."/>
        </authorList>
    </citation>
    <scope>NUCLEOTIDE SEQUENCE [LARGE SCALE GENOMIC DNA]</scope>
    <source>
        <strain evidence="2 3">KU-00831-HH</strain>
    </source>
</reference>
<dbReference type="EMBL" id="BAABWN010000007">
    <property type="protein sequence ID" value="GAA6168640.1"/>
    <property type="molecule type" value="Genomic_DNA"/>
</dbReference>
<comment type="caution">
    <text evidence="2">The sequence shown here is derived from an EMBL/GenBank/DDBJ whole genome shotgun (WGS) entry which is preliminary data.</text>
</comment>
<dbReference type="PROSITE" id="PS51257">
    <property type="entry name" value="PROKAR_LIPOPROTEIN"/>
    <property type="match status" value="1"/>
</dbReference>
<proteinExistence type="predicted"/>
<sequence length="142" mass="16092">MGTKKYATALVSLLMSTSCVSQSHDFKLDSEETLFKNFTLSVCLNTAYGQSSPQLLNEASKAANGYREFGHISLDAYEEARQAVDIWLEKDYSSKSGGQIEIMKCIDLYNSDELSTIFEKHNPCKTKEAWLDQEEFKSKCYK</sequence>
<evidence type="ECO:0000313" key="3">
    <source>
        <dbReference type="Proteomes" id="UP001465153"/>
    </source>
</evidence>
<organism evidence="2 3">
    <name type="scientific">Sessilibacter corallicola</name>
    <dbReference type="NCBI Taxonomy" id="2904075"/>
    <lineage>
        <taxon>Bacteria</taxon>
        <taxon>Pseudomonadati</taxon>
        <taxon>Pseudomonadota</taxon>
        <taxon>Gammaproteobacteria</taxon>
        <taxon>Cellvibrionales</taxon>
        <taxon>Cellvibrionaceae</taxon>
        <taxon>Sessilibacter</taxon>
    </lineage>
</organism>
<gene>
    <name evidence="2" type="ORF">NBRC116591_24510</name>
</gene>
<keyword evidence="3" id="KW-1185">Reference proteome</keyword>
<feature type="chain" id="PRO_5046813845" evidence="1">
    <location>
        <begin position="24"/>
        <end position="142"/>
    </location>
</feature>
<dbReference type="InterPro" id="IPR032032">
    <property type="entry name" value="Tai4"/>
</dbReference>